<keyword evidence="6" id="KW-1185">Reference proteome</keyword>
<sequence>MQLLHGNEPLSNFNLLQSNDVDFSQSLVSEVYCEHSLVPVHGTKVDAKLNAVEGTKFTFGYLTYGVDAKIVLPPLPPCYHVNITLAGNSCVRRNGKTAYTEGMKSGAVLLPDEKASVLWTKDAKQYALKFLRGKLENHLSALINERVDGPIDFDLTFDLQNTAGRSLLRACILLQAEWEEQSTLILSPVARRHIESLVMTNFLLAAKSSYTEKIYGIHHQNESPSKMLVQKVKDYIEENVHELPGLAELTTYAGVSARSLQNGFKQHAGTSPMGYVRNIRMHRAHEQLENAFYMGETVTDIAMRWGFYNVGRFSQMYKAMYGQSPRETIMKAEKN</sequence>
<dbReference type="InterPro" id="IPR018060">
    <property type="entry name" value="HTH_AraC"/>
</dbReference>
<dbReference type="Proteomes" id="UP000823485">
    <property type="component" value="Unassembled WGS sequence"/>
</dbReference>
<dbReference type="Gene3D" id="1.10.10.60">
    <property type="entry name" value="Homeodomain-like"/>
    <property type="match status" value="1"/>
</dbReference>
<dbReference type="RefSeq" id="WP_077113839.1">
    <property type="nucleotide sequence ID" value="NZ_JAFBFH010000015.1"/>
</dbReference>
<dbReference type="SMART" id="SM00342">
    <property type="entry name" value="HTH_ARAC"/>
    <property type="match status" value="1"/>
</dbReference>
<evidence type="ECO:0000256" key="2">
    <source>
        <dbReference type="ARBA" id="ARBA00023125"/>
    </source>
</evidence>
<gene>
    <name evidence="5" type="ORF">JOC94_002471</name>
</gene>
<comment type="caution">
    <text evidence="5">The sequence shown here is derived from an EMBL/GenBank/DDBJ whole genome shotgun (WGS) entry which is preliminary data.</text>
</comment>
<keyword evidence="2" id="KW-0238">DNA-binding</keyword>
<dbReference type="PROSITE" id="PS01124">
    <property type="entry name" value="HTH_ARAC_FAMILY_2"/>
    <property type="match status" value="1"/>
</dbReference>
<evidence type="ECO:0000313" key="6">
    <source>
        <dbReference type="Proteomes" id="UP000823485"/>
    </source>
</evidence>
<evidence type="ECO:0000313" key="5">
    <source>
        <dbReference type="EMBL" id="MBM7715483.1"/>
    </source>
</evidence>
<protein>
    <submittedName>
        <fullName evidence="5">AraC-like DNA-binding protein</fullName>
    </submittedName>
</protein>
<dbReference type="InterPro" id="IPR009057">
    <property type="entry name" value="Homeodomain-like_sf"/>
</dbReference>
<dbReference type="PANTHER" id="PTHR46796">
    <property type="entry name" value="HTH-TYPE TRANSCRIPTIONAL ACTIVATOR RHAS-RELATED"/>
    <property type="match status" value="1"/>
</dbReference>
<dbReference type="Pfam" id="PF12833">
    <property type="entry name" value="HTH_18"/>
    <property type="match status" value="1"/>
</dbReference>
<dbReference type="PROSITE" id="PS00041">
    <property type="entry name" value="HTH_ARAC_FAMILY_1"/>
    <property type="match status" value="1"/>
</dbReference>
<dbReference type="InterPro" id="IPR018062">
    <property type="entry name" value="HTH_AraC-typ_CS"/>
</dbReference>
<evidence type="ECO:0000256" key="1">
    <source>
        <dbReference type="ARBA" id="ARBA00023015"/>
    </source>
</evidence>
<dbReference type="EMBL" id="JAFBFH010000015">
    <property type="protein sequence ID" value="MBM7715483.1"/>
    <property type="molecule type" value="Genomic_DNA"/>
</dbReference>
<accession>A0ABS2R9E0</accession>
<dbReference type="InterPro" id="IPR035418">
    <property type="entry name" value="AraC-bd_2"/>
</dbReference>
<evidence type="ECO:0000259" key="4">
    <source>
        <dbReference type="PROSITE" id="PS01124"/>
    </source>
</evidence>
<keyword evidence="3" id="KW-0804">Transcription</keyword>
<name>A0ABS2R9E0_9BACI</name>
<reference evidence="5 6" key="1">
    <citation type="submission" date="2021-01" db="EMBL/GenBank/DDBJ databases">
        <title>Genomic Encyclopedia of Type Strains, Phase IV (KMG-IV): sequencing the most valuable type-strain genomes for metagenomic binning, comparative biology and taxonomic classification.</title>
        <authorList>
            <person name="Goeker M."/>
        </authorList>
    </citation>
    <scope>NUCLEOTIDE SEQUENCE [LARGE SCALE GENOMIC DNA]</scope>
    <source>
        <strain evidence="5 6">DSM 105453</strain>
    </source>
</reference>
<dbReference type="Pfam" id="PF14525">
    <property type="entry name" value="AraC_binding_2"/>
    <property type="match status" value="1"/>
</dbReference>
<proteinExistence type="predicted"/>
<organism evidence="5 6">
    <name type="scientific">Siminovitchia thermophila</name>
    <dbReference type="NCBI Taxonomy" id="1245522"/>
    <lineage>
        <taxon>Bacteria</taxon>
        <taxon>Bacillati</taxon>
        <taxon>Bacillota</taxon>
        <taxon>Bacilli</taxon>
        <taxon>Bacillales</taxon>
        <taxon>Bacillaceae</taxon>
        <taxon>Siminovitchia</taxon>
    </lineage>
</organism>
<feature type="domain" description="HTH araC/xylS-type" evidence="4">
    <location>
        <begin position="230"/>
        <end position="331"/>
    </location>
</feature>
<dbReference type="InterPro" id="IPR050204">
    <property type="entry name" value="AraC_XylS_family_regulators"/>
</dbReference>
<keyword evidence="1" id="KW-0805">Transcription regulation</keyword>
<dbReference type="SUPFAM" id="SSF46689">
    <property type="entry name" value="Homeodomain-like"/>
    <property type="match status" value="2"/>
</dbReference>
<evidence type="ECO:0000256" key="3">
    <source>
        <dbReference type="ARBA" id="ARBA00023163"/>
    </source>
</evidence>